<feature type="compositionally biased region" description="Low complexity" evidence="12">
    <location>
        <begin position="325"/>
        <end position="335"/>
    </location>
</feature>
<dbReference type="EMBL" id="CM003145">
    <property type="protein sequence ID" value="KIS69168.1"/>
    <property type="molecule type" value="Genomic_DNA"/>
</dbReference>
<feature type="transmembrane region" description="Helical" evidence="13">
    <location>
        <begin position="1170"/>
        <end position="1190"/>
    </location>
</feature>
<feature type="region of interest" description="Disordered" evidence="12">
    <location>
        <begin position="310"/>
        <end position="361"/>
    </location>
</feature>
<feature type="transmembrane region" description="Helical" evidence="13">
    <location>
        <begin position="1132"/>
        <end position="1150"/>
    </location>
</feature>
<dbReference type="GO" id="GO:0042281">
    <property type="term" value="F:dolichyl pyrophosphate Man9GlcNAc2 alpha-1,3-glucosyltransferase activity"/>
    <property type="evidence" value="ECO:0000318"/>
    <property type="project" value="GO_Central"/>
</dbReference>
<feature type="transmembrane region" description="Helical" evidence="13">
    <location>
        <begin position="743"/>
        <end position="760"/>
    </location>
</feature>
<dbReference type="OrthoDB" id="5589195at2759"/>
<evidence type="ECO:0000313" key="15">
    <source>
        <dbReference type="Proteomes" id="UP000000561"/>
    </source>
</evidence>
<keyword evidence="8" id="KW-0256">Endoplasmic reticulum</keyword>
<keyword evidence="7 13" id="KW-0812">Transmembrane</keyword>
<dbReference type="RefSeq" id="XP_011388934.1">
    <property type="nucleotide sequence ID" value="XM_011390632.1"/>
</dbReference>
<feature type="compositionally biased region" description="Low complexity" evidence="12">
    <location>
        <begin position="89"/>
        <end position="112"/>
    </location>
</feature>
<reference evidence="14 15" key="1">
    <citation type="journal article" date="2006" name="Nature">
        <title>Insights from the genome of the biotrophic fungal plant pathogen Ustilago maydis.</title>
        <authorList>
            <person name="Kamper J."/>
            <person name="Kahmann R."/>
            <person name="Bolker M."/>
            <person name="Ma L.J."/>
            <person name="Brefort T."/>
            <person name="Saville B.J."/>
            <person name="Banuett F."/>
            <person name="Kronstad J.W."/>
            <person name="Gold S.E."/>
            <person name="Muller O."/>
            <person name="Perlin M.H."/>
            <person name="Wosten H.A."/>
            <person name="de Vries R."/>
            <person name="Ruiz-Herrera J."/>
            <person name="Reynaga-Pena C.G."/>
            <person name="Snetselaar K."/>
            <person name="McCann M."/>
            <person name="Perez-Martin J."/>
            <person name="Feldbrugge M."/>
            <person name="Basse C.W."/>
            <person name="Steinberg G."/>
            <person name="Ibeas J.I."/>
            <person name="Holloman W."/>
            <person name="Guzman P."/>
            <person name="Farman M."/>
            <person name="Stajich J.E."/>
            <person name="Sentandreu R."/>
            <person name="Gonzalez-Prieto J.M."/>
            <person name="Kennell J.C."/>
            <person name="Molina L."/>
            <person name="Schirawski J."/>
            <person name="Mendoza-Mendoza A."/>
            <person name="Greilinger D."/>
            <person name="Munch K."/>
            <person name="Rossel N."/>
            <person name="Scherer M."/>
            <person name="Vranes M."/>
            <person name="Ladendorf O."/>
            <person name="Vincon V."/>
            <person name="Fuchs U."/>
            <person name="Sandrock B."/>
            <person name="Meng S."/>
            <person name="Ho E.C."/>
            <person name="Cahill M.J."/>
            <person name="Boyce K.J."/>
            <person name="Klose J."/>
            <person name="Klosterman S.J."/>
            <person name="Deelstra H.J."/>
            <person name="Ortiz-Castellanos L."/>
            <person name="Li W."/>
            <person name="Sanchez-Alonso P."/>
            <person name="Schreier P.H."/>
            <person name="Hauser-Hahn I."/>
            <person name="Vaupel M."/>
            <person name="Koopmann E."/>
            <person name="Friedrich G."/>
            <person name="Voss H."/>
            <person name="Schluter T."/>
            <person name="Margolis J."/>
            <person name="Platt D."/>
            <person name="Swimmer C."/>
            <person name="Gnirke A."/>
            <person name="Chen F."/>
            <person name="Vysotskaia V."/>
            <person name="Mannhaupt G."/>
            <person name="Guldener U."/>
            <person name="Munsterkotter M."/>
            <person name="Haase D."/>
            <person name="Oesterheld M."/>
            <person name="Mewes H.W."/>
            <person name="Mauceli E.W."/>
            <person name="DeCaprio D."/>
            <person name="Wade C.M."/>
            <person name="Butler J."/>
            <person name="Young S."/>
            <person name="Jaffe D.B."/>
            <person name="Calvo S."/>
            <person name="Nusbaum C."/>
            <person name="Galagan J."/>
            <person name="Birren B.W."/>
        </authorList>
    </citation>
    <scope>NUCLEOTIDE SEQUENCE [LARGE SCALE GENOMIC DNA]</scope>
    <source>
        <strain evidence="15">DSM 14603 / FGSC 9021 / UM521</strain>
    </source>
</reference>
<dbReference type="EC" id="2.4.1.267" evidence="4"/>
<dbReference type="InterPro" id="IPR004856">
    <property type="entry name" value="Glyco_trans_ALG6/ALG8"/>
</dbReference>
<comment type="subcellular location">
    <subcellularLocation>
        <location evidence="1">Endoplasmic reticulum membrane</location>
        <topology evidence="1">Multi-pass membrane protein</topology>
    </subcellularLocation>
</comment>
<feature type="compositionally biased region" description="Polar residues" evidence="12">
    <location>
        <begin position="453"/>
        <end position="462"/>
    </location>
</feature>
<dbReference type="KEGG" id="uma:UMAG_02519"/>
<dbReference type="FunCoup" id="A0A0D1CRE5">
    <property type="interactions" value="649"/>
</dbReference>
<feature type="compositionally biased region" description="Polar residues" evidence="12">
    <location>
        <begin position="198"/>
        <end position="224"/>
    </location>
</feature>
<comment type="similarity">
    <text evidence="3">Belongs to the ALG6/ALG8 glucosyltransferase family.</text>
</comment>
<feature type="transmembrane region" description="Helical" evidence="13">
    <location>
        <begin position="792"/>
        <end position="813"/>
    </location>
</feature>
<keyword evidence="9 13" id="KW-1133">Transmembrane helix</keyword>
<feature type="region of interest" description="Disordered" evidence="12">
    <location>
        <begin position="198"/>
        <end position="232"/>
    </location>
</feature>
<keyword evidence="10 13" id="KW-0472">Membrane</keyword>
<dbReference type="GO" id="GO:0006488">
    <property type="term" value="P:dolichol-linked oligosaccharide biosynthetic process"/>
    <property type="evidence" value="ECO:0000318"/>
    <property type="project" value="GO_Central"/>
</dbReference>
<feature type="transmembrane region" description="Helical" evidence="13">
    <location>
        <begin position="641"/>
        <end position="663"/>
    </location>
</feature>
<feature type="compositionally biased region" description="Polar residues" evidence="12">
    <location>
        <begin position="393"/>
        <end position="407"/>
    </location>
</feature>
<evidence type="ECO:0000256" key="4">
    <source>
        <dbReference type="ARBA" id="ARBA00011937"/>
    </source>
</evidence>
<feature type="region of interest" description="Disordered" evidence="12">
    <location>
        <begin position="89"/>
        <end position="153"/>
    </location>
</feature>
<dbReference type="GO" id="GO:0005789">
    <property type="term" value="C:endoplasmic reticulum membrane"/>
    <property type="evidence" value="ECO:0000318"/>
    <property type="project" value="GO_Central"/>
</dbReference>
<dbReference type="Proteomes" id="UP000000561">
    <property type="component" value="Chromosome 6"/>
</dbReference>
<evidence type="ECO:0000256" key="7">
    <source>
        <dbReference type="ARBA" id="ARBA00022692"/>
    </source>
</evidence>
<evidence type="ECO:0000256" key="1">
    <source>
        <dbReference type="ARBA" id="ARBA00004477"/>
    </source>
</evidence>
<dbReference type="STRING" id="237631.A0A0D1CRE5"/>
<keyword evidence="6" id="KW-0808">Transferase</keyword>
<evidence type="ECO:0000256" key="9">
    <source>
        <dbReference type="ARBA" id="ARBA00022989"/>
    </source>
</evidence>
<feature type="transmembrane region" description="Helical" evidence="13">
    <location>
        <begin position="700"/>
        <end position="722"/>
    </location>
</feature>
<keyword evidence="15" id="KW-1185">Reference proteome</keyword>
<sequence length="1220" mass="132434">MSDAFTSWQERPERLLFPHDRKNNGNAAEDSFGAHSTAQWIQEQKRTASSPSRTDELDQYGIPIHPSQYSALRAAPAATTKADAVLDRSTSLAPSSAFRSSSSSRHFRGSTATQNAESVDARTSPSSTLHAMSVDPSPSASRIAAQPDDADEDESIGLLLGQSKRRRGRKDSYSSFGSSVLPVPLFASTARYNVHAGSNSGLAQSRQGLPTKQGRSTYPPSNHSGAAPPSRHLVTSSADAYANQHTQTDNLNLRQRNQNNALSSSRPSGFDLDNWLRASQAPSALRTSPSLGALATFDLSDRINRAGALSEAGTRRRRHHGGSASGLSAGVLSAGPESPCSRRKASVTSSRRDLSGYSSLSSDHPVLMASLELNKEAESRTIDTIEEWRAKSGSPSALNASGTQSTLAPDRDTSGVQPSDIAPRRRRKSSVKSSSRPVSTDGPPPALPPIPSNFATESVTSRTGRRRRKDTETAVAGLLSPVRAVSSHRWPTAAPATMSNLTPAVRDLYVLSGLHSQAETPVRRLIRWLAKEQLNTTILPLVLMTSFLIRWVVARGDWSGRGAEPMHGDFEAQRHWIELTLHLPTTKWYFYDLQYWGLDYPPLTAWVSLAYGYASRLFPPVTAGFDFESSRGNEDEATATFMRATVIVGDLLFYLPAIALFLGRKLEGRGRRTQAIALFSIMLQPALILIDHGHFQYNSIMLGFATACFALLHTSLPHPGAATSSRPAARVRSQAVADLSRRLSYEYIAAAVFFCLSLSFKQMALYYAPAVFAIMLGRCIGLAHVDPERGLTLFIGLGLAVIITFGVVFAPWLTSLEQIGQIVHRIFPLARGLFEDKVANVWCLFSVLPLPARFKLKNVMAASALARLSLVVTLIAILPGCCLLFWAAGQTAKMETMVAQESVQTTQMEKAPPGMMSSATGSVKEISGAASHRSGTARSRRSTSVVGSAAGAPARSEIESLLAGSVSKSHSGRISHIGPIQESFALSHDSDYPRAMSGADARPVASTLPSPAAQMLVYGLVNVSSAFFLFGFQTHEKSILLPLLPMTLLLGAKGDTWGGQITAARDWEWSVWFNNMATFSLFPLLKKDGQSLQYVVLTLGWNWLIGNLEVPFKPLASVKIATSKTTSFFRRLSILTYTAALGLLVIELILPRCMPSLQARVWSRYPDIYPVLNVLLTAPCFVVIYVWALVRQVQVAFANGWEISLFTTGKKSSQKRVKTS</sequence>
<feature type="compositionally biased region" description="Polar residues" evidence="12">
    <location>
        <begin position="34"/>
        <end position="52"/>
    </location>
</feature>
<proteinExistence type="inferred from homology"/>
<evidence type="ECO:0000256" key="13">
    <source>
        <dbReference type="SAM" id="Phobius"/>
    </source>
</evidence>
<keyword evidence="5" id="KW-0328">Glycosyltransferase</keyword>
<evidence type="ECO:0000256" key="6">
    <source>
        <dbReference type="ARBA" id="ARBA00022679"/>
    </source>
</evidence>
<dbReference type="eggNOG" id="KOG2575">
    <property type="taxonomic scope" value="Eukaryota"/>
</dbReference>
<feature type="region of interest" description="Disordered" evidence="12">
    <location>
        <begin position="927"/>
        <end position="951"/>
    </location>
</feature>
<feature type="transmembrane region" description="Helical" evidence="13">
    <location>
        <begin position="766"/>
        <end position="785"/>
    </location>
</feature>
<feature type="region of interest" description="Disordered" evidence="12">
    <location>
        <begin position="1"/>
        <end position="60"/>
    </location>
</feature>
<evidence type="ECO:0000256" key="3">
    <source>
        <dbReference type="ARBA" id="ARBA00008715"/>
    </source>
</evidence>
<dbReference type="InParanoid" id="A0A0D1CRE5"/>
<dbReference type="PANTHER" id="PTHR12413">
    <property type="entry name" value="DOLICHYL GLYCOSYLTRANSFERASE"/>
    <property type="match status" value="1"/>
</dbReference>
<dbReference type="OMA" id="WIELTLH"/>
<comment type="pathway">
    <text evidence="2">Protein modification; protein glycosylation.</text>
</comment>
<feature type="compositionally biased region" description="Polar residues" evidence="12">
    <location>
        <begin position="113"/>
        <end position="140"/>
    </location>
</feature>
<feature type="compositionally biased region" description="Low complexity" evidence="12">
    <location>
        <begin position="927"/>
        <end position="950"/>
    </location>
</feature>
<evidence type="ECO:0000313" key="14">
    <source>
        <dbReference type="EMBL" id="KIS69168.1"/>
    </source>
</evidence>
<dbReference type="VEuPathDB" id="FungiDB:UMAG_02519"/>
<accession>A0A0D1CRE5</accession>
<feature type="transmembrane region" description="Helical" evidence="13">
    <location>
        <begin position="868"/>
        <end position="888"/>
    </location>
</feature>
<gene>
    <name evidence="14" type="ORF">UMAG_02519</name>
</gene>
<organism evidence="14 15">
    <name type="scientific">Mycosarcoma maydis</name>
    <name type="common">Corn smut fungus</name>
    <name type="synonym">Ustilago maydis</name>
    <dbReference type="NCBI Taxonomy" id="5270"/>
    <lineage>
        <taxon>Eukaryota</taxon>
        <taxon>Fungi</taxon>
        <taxon>Dikarya</taxon>
        <taxon>Basidiomycota</taxon>
        <taxon>Ustilaginomycotina</taxon>
        <taxon>Ustilaginomycetes</taxon>
        <taxon>Ustilaginales</taxon>
        <taxon>Ustilaginaceae</taxon>
        <taxon>Mycosarcoma</taxon>
    </lineage>
</organism>
<evidence type="ECO:0000256" key="12">
    <source>
        <dbReference type="SAM" id="MobiDB-lite"/>
    </source>
</evidence>
<dbReference type="PANTHER" id="PTHR12413:SF1">
    <property type="entry name" value="DOLICHYL PYROPHOSPHATE MAN9GLCNAC2 ALPHA-1,3-GLUCOSYLTRANSFERASE"/>
    <property type="match status" value="1"/>
</dbReference>
<feature type="compositionally biased region" description="Basic and acidic residues" evidence="12">
    <location>
        <begin position="10"/>
        <end position="23"/>
    </location>
</feature>
<dbReference type="Pfam" id="PF03155">
    <property type="entry name" value="Alg6_Alg8"/>
    <property type="match status" value="2"/>
</dbReference>
<evidence type="ECO:0000256" key="2">
    <source>
        <dbReference type="ARBA" id="ARBA00004922"/>
    </source>
</evidence>
<evidence type="ECO:0000256" key="5">
    <source>
        <dbReference type="ARBA" id="ARBA00022676"/>
    </source>
</evidence>
<name>A0A0D1CRE5_MYCMD</name>
<evidence type="ECO:0000256" key="11">
    <source>
        <dbReference type="ARBA" id="ARBA00032921"/>
    </source>
</evidence>
<evidence type="ECO:0000256" key="8">
    <source>
        <dbReference type="ARBA" id="ARBA00022824"/>
    </source>
</evidence>
<dbReference type="UniPathway" id="UPA00378"/>
<feature type="transmembrane region" description="Helical" evidence="13">
    <location>
        <begin position="675"/>
        <end position="694"/>
    </location>
</feature>
<dbReference type="AlphaFoldDB" id="A0A0D1CRE5"/>
<protein>
    <recommendedName>
        <fullName evidence="4">dolichyl-P-Glc:Man9GlcNAc2-PP-dolichol alpha-1,3-glucosyltransferase</fullName>
        <ecNumber evidence="4">2.4.1.267</ecNumber>
    </recommendedName>
    <alternativeName>
        <fullName evidence="11">Dol-P-Glc:Man(9)GlcNAc(2)-PP-Dol alpha-1,3-glucosyltransferase</fullName>
    </alternativeName>
</protein>
<feature type="compositionally biased region" description="Pro residues" evidence="12">
    <location>
        <begin position="442"/>
        <end position="451"/>
    </location>
</feature>
<dbReference type="GeneID" id="23563245"/>
<feature type="region of interest" description="Disordered" evidence="12">
    <location>
        <begin position="387"/>
        <end position="472"/>
    </location>
</feature>
<evidence type="ECO:0000256" key="10">
    <source>
        <dbReference type="ARBA" id="ARBA00023136"/>
    </source>
</evidence>